<sequence length="266" mass="30730">MDWVPARVRDGVDEGVLEGLIREQARLYVVTGHAERLVGEDRYDPDDVTARQRLRAVMDRLEELLDITWDRPWRVSVIGRNPRFPPQWRDAAWSTLTPAAAREAMTRWRRWYDDCLAGRHGHYRRRLRTWNLAHEVADIQRELVDAAAATLDVDTPRTRRPEFRRARHEVFALADPPQAPPPGQVPAADDDRPHPGQEESWEAVVRHAGRLGEVLRQFNRTAPKGCRLARRPEAGDDESGTADPWLEEFFNRHGPLVEDGHGLYLW</sequence>
<dbReference type="EMBL" id="JACJII010000001">
    <property type="protein sequence ID" value="MBA9005335.1"/>
    <property type="molecule type" value="Genomic_DNA"/>
</dbReference>
<feature type="region of interest" description="Disordered" evidence="1">
    <location>
        <begin position="171"/>
        <end position="200"/>
    </location>
</feature>
<evidence type="ECO:0000256" key="1">
    <source>
        <dbReference type="SAM" id="MobiDB-lite"/>
    </source>
</evidence>
<gene>
    <name evidence="2" type="ORF">HNR21_004217</name>
</gene>
<dbReference type="AlphaFoldDB" id="A0A7W3N0L4"/>
<comment type="caution">
    <text evidence="2">The sequence shown here is derived from an EMBL/GenBank/DDBJ whole genome shotgun (WGS) entry which is preliminary data.</text>
</comment>
<proteinExistence type="predicted"/>
<protein>
    <submittedName>
        <fullName evidence="2">Uncharacterized protein</fullName>
    </submittedName>
</protein>
<organism evidence="2 3">
    <name type="scientific">Thermomonospora cellulosilytica</name>
    <dbReference type="NCBI Taxonomy" id="1411118"/>
    <lineage>
        <taxon>Bacteria</taxon>
        <taxon>Bacillati</taxon>
        <taxon>Actinomycetota</taxon>
        <taxon>Actinomycetes</taxon>
        <taxon>Streptosporangiales</taxon>
        <taxon>Thermomonosporaceae</taxon>
        <taxon>Thermomonospora</taxon>
    </lineage>
</organism>
<reference evidence="2 3" key="1">
    <citation type="submission" date="2020-08" db="EMBL/GenBank/DDBJ databases">
        <title>Sequencing the genomes of 1000 actinobacteria strains.</title>
        <authorList>
            <person name="Klenk H.-P."/>
        </authorList>
    </citation>
    <scope>NUCLEOTIDE SEQUENCE [LARGE SCALE GENOMIC DNA]</scope>
    <source>
        <strain evidence="2 3">DSM 45823</strain>
    </source>
</reference>
<name>A0A7W3N0L4_9ACTN</name>
<evidence type="ECO:0000313" key="2">
    <source>
        <dbReference type="EMBL" id="MBA9005335.1"/>
    </source>
</evidence>
<accession>A0A7W3N0L4</accession>
<dbReference type="Proteomes" id="UP000539313">
    <property type="component" value="Unassembled WGS sequence"/>
</dbReference>
<evidence type="ECO:0000313" key="3">
    <source>
        <dbReference type="Proteomes" id="UP000539313"/>
    </source>
</evidence>
<dbReference type="RefSeq" id="WP_182706542.1">
    <property type="nucleotide sequence ID" value="NZ_JACJII010000001.1"/>
</dbReference>
<keyword evidence="3" id="KW-1185">Reference proteome</keyword>